<evidence type="ECO:0008006" key="3">
    <source>
        <dbReference type="Google" id="ProtNLM"/>
    </source>
</evidence>
<comment type="caution">
    <text evidence="1">The sequence shown here is derived from an EMBL/GenBank/DDBJ whole genome shotgun (WGS) entry which is preliminary data.</text>
</comment>
<dbReference type="InterPro" id="IPR036390">
    <property type="entry name" value="WH_DNA-bd_sf"/>
</dbReference>
<dbReference type="RefSeq" id="WP_169076070.1">
    <property type="nucleotide sequence ID" value="NZ_JABBXH010000004.1"/>
</dbReference>
<protein>
    <recommendedName>
        <fullName evidence="3">HTH marR-type domain-containing protein</fullName>
    </recommendedName>
</protein>
<dbReference type="InterPro" id="IPR036388">
    <property type="entry name" value="WH-like_DNA-bd_sf"/>
</dbReference>
<dbReference type="Proteomes" id="UP000568664">
    <property type="component" value="Unassembled WGS sequence"/>
</dbReference>
<keyword evidence="2" id="KW-1185">Reference proteome</keyword>
<sequence length="159" mass="18205">MSLKVIETTRRGFTPKLALDFASLIEKQAKPVYERMGLIIPVITSSTVIVLVEHESASLLDIARTLDIPHQLASQRVKALLKRNVICAYKDTSDKRKTNYQLTEFGIEQSNILMDYLDKADFVFEELNNELGLDLKSLLTLLNKSFETKTLEQRVFRDK</sequence>
<dbReference type="AlphaFoldDB" id="A0A7Y0LE55"/>
<dbReference type="SUPFAM" id="SSF46785">
    <property type="entry name" value="Winged helix' DNA-binding domain"/>
    <property type="match status" value="1"/>
</dbReference>
<evidence type="ECO:0000313" key="2">
    <source>
        <dbReference type="Proteomes" id="UP000568664"/>
    </source>
</evidence>
<dbReference type="EMBL" id="JABBXH010000004">
    <property type="protein sequence ID" value="NMP32771.1"/>
    <property type="molecule type" value="Genomic_DNA"/>
</dbReference>
<gene>
    <name evidence="1" type="ORF">HII17_14525</name>
</gene>
<reference evidence="1 2" key="1">
    <citation type="submission" date="2020-04" db="EMBL/GenBank/DDBJ databases">
        <title>Thalassotalea sp. M1531, isolated from the surface of marine red alga.</title>
        <authorList>
            <person name="Pang L."/>
            <person name="Lu D.-C."/>
        </authorList>
    </citation>
    <scope>NUCLEOTIDE SEQUENCE [LARGE SCALE GENOMIC DNA]</scope>
    <source>
        <strain evidence="1 2">M1531</strain>
    </source>
</reference>
<evidence type="ECO:0000313" key="1">
    <source>
        <dbReference type="EMBL" id="NMP32771.1"/>
    </source>
</evidence>
<name>A0A7Y0LE55_9GAMM</name>
<accession>A0A7Y0LE55</accession>
<proteinExistence type="predicted"/>
<dbReference type="Gene3D" id="1.10.10.10">
    <property type="entry name" value="Winged helix-like DNA-binding domain superfamily/Winged helix DNA-binding domain"/>
    <property type="match status" value="1"/>
</dbReference>
<organism evidence="1 2">
    <name type="scientific">Thalassotalea algicola</name>
    <dbReference type="NCBI Taxonomy" id="2716224"/>
    <lineage>
        <taxon>Bacteria</taxon>
        <taxon>Pseudomonadati</taxon>
        <taxon>Pseudomonadota</taxon>
        <taxon>Gammaproteobacteria</taxon>
        <taxon>Alteromonadales</taxon>
        <taxon>Colwelliaceae</taxon>
        <taxon>Thalassotalea</taxon>
    </lineage>
</organism>